<evidence type="ECO:0000313" key="2">
    <source>
        <dbReference type="Proteomes" id="UP001371456"/>
    </source>
</evidence>
<dbReference type="EMBL" id="JBANQN010000005">
    <property type="protein sequence ID" value="KAK6789660.1"/>
    <property type="molecule type" value="Genomic_DNA"/>
</dbReference>
<name>A0AAN8TM81_SOLBU</name>
<evidence type="ECO:0000313" key="1">
    <source>
        <dbReference type="EMBL" id="KAK6789660.1"/>
    </source>
</evidence>
<organism evidence="1 2">
    <name type="scientific">Solanum bulbocastanum</name>
    <name type="common">Wild potato</name>
    <dbReference type="NCBI Taxonomy" id="147425"/>
    <lineage>
        <taxon>Eukaryota</taxon>
        <taxon>Viridiplantae</taxon>
        <taxon>Streptophyta</taxon>
        <taxon>Embryophyta</taxon>
        <taxon>Tracheophyta</taxon>
        <taxon>Spermatophyta</taxon>
        <taxon>Magnoliopsida</taxon>
        <taxon>eudicotyledons</taxon>
        <taxon>Gunneridae</taxon>
        <taxon>Pentapetalae</taxon>
        <taxon>asterids</taxon>
        <taxon>lamiids</taxon>
        <taxon>Solanales</taxon>
        <taxon>Solanaceae</taxon>
        <taxon>Solanoideae</taxon>
        <taxon>Solaneae</taxon>
        <taxon>Solanum</taxon>
    </lineage>
</organism>
<accession>A0AAN8TM81</accession>
<dbReference type="Proteomes" id="UP001371456">
    <property type="component" value="Unassembled WGS sequence"/>
</dbReference>
<dbReference type="AlphaFoldDB" id="A0AAN8TM81"/>
<gene>
    <name evidence="1" type="ORF">RDI58_013460</name>
</gene>
<keyword evidence="2" id="KW-1185">Reference proteome</keyword>
<comment type="caution">
    <text evidence="1">The sequence shown here is derived from an EMBL/GenBank/DDBJ whole genome shotgun (WGS) entry which is preliminary data.</text>
</comment>
<proteinExistence type="predicted"/>
<protein>
    <submittedName>
        <fullName evidence="1">Uncharacterized protein</fullName>
    </submittedName>
</protein>
<sequence>MKASENQSLVKASKNPSLVKELENPLLLTALEGLVHVVFQQPCVEALEKTIVEPLKETFVKTIEEKDPLVFQSCSYWVPLVQQWVEGHSMYNPLHHPLSSLVHVPF</sequence>
<reference evidence="1 2" key="1">
    <citation type="submission" date="2024-02" db="EMBL/GenBank/DDBJ databases">
        <title>de novo genome assembly of Solanum bulbocastanum strain 11H21.</title>
        <authorList>
            <person name="Hosaka A.J."/>
        </authorList>
    </citation>
    <scope>NUCLEOTIDE SEQUENCE [LARGE SCALE GENOMIC DNA]</scope>
    <source>
        <tissue evidence="1">Young leaves</tissue>
    </source>
</reference>